<reference evidence="2" key="1">
    <citation type="submission" date="2016-08" db="EMBL/GenBank/DDBJ databases">
        <authorList>
            <person name="Ahmed F."/>
            <person name="Bandayrel A."/>
            <person name="Anderson R."/>
            <person name="Medellin R."/>
            <person name="Mendez A."/>
            <person name="Mendoza F."/>
            <person name="Morales A."/>
            <person name="Perez T."/>
            <person name="Ramos J."/>
            <person name="Vu K."/>
            <person name="Sadana R."/>
            <person name="Saha S."/>
            <person name="Butela K.A."/>
            <person name="Garlena R.A."/>
            <person name="Russell D.A."/>
            <person name="Pope W.H."/>
            <person name="Jacobs-Sera D."/>
            <person name="Hendrix R.W."/>
            <person name="Hatfull G.F."/>
        </authorList>
    </citation>
    <scope>NUCLEOTIDE SEQUENCE [LARGE SCALE GENOMIC DNA]</scope>
</reference>
<organism evidence="1 2">
    <name type="scientific">Mycobacterium phage PhancyPhin</name>
    <dbReference type="NCBI Taxonomy" id="1897438"/>
    <lineage>
        <taxon>Viruses</taxon>
        <taxon>Duplodnaviria</taxon>
        <taxon>Heunggongvirae</taxon>
        <taxon>Uroviricota</taxon>
        <taxon>Caudoviricetes</taxon>
        <taxon>Nclasvirinae</taxon>
        <taxon>Charlievirus</taxon>
        <taxon>Charlievirus redi</taxon>
    </lineage>
</organism>
<name>A0A1I9SC94_9CAUD</name>
<evidence type="ECO:0000313" key="1">
    <source>
        <dbReference type="EMBL" id="AOZ64471.1"/>
    </source>
</evidence>
<protein>
    <submittedName>
        <fullName evidence="1">Uncharacterized protein</fullName>
    </submittedName>
</protein>
<proteinExistence type="predicted"/>
<accession>A0A1I9SC94</accession>
<evidence type="ECO:0000313" key="2">
    <source>
        <dbReference type="Proteomes" id="UP000221881"/>
    </source>
</evidence>
<gene>
    <name evidence="1" type="ORF">SEA_PHANCYPHIN_43</name>
</gene>
<sequence>MSSPDRIAAHHKQWDALPEFPAWPYVMTDDDVQAWGDILYMRALVEAIEALVTPTAAHDVLAGFERDGRGLVDADADIHLGDWPADRAAEQLAAWRTEAEAVAA</sequence>
<dbReference type="Proteomes" id="UP000221881">
    <property type="component" value="Segment"/>
</dbReference>
<dbReference type="EMBL" id="KX756439">
    <property type="protein sequence ID" value="AOZ64471.1"/>
    <property type="molecule type" value="Genomic_DNA"/>
</dbReference>